<dbReference type="Pfam" id="PF05761">
    <property type="entry name" value="5_nucleotid"/>
    <property type="match status" value="1"/>
</dbReference>
<evidence type="ECO:0000256" key="4">
    <source>
        <dbReference type="ARBA" id="ARBA00022842"/>
    </source>
</evidence>
<dbReference type="InterPro" id="IPR008380">
    <property type="entry name" value="HAD-SF_hydro_IG_5-nucl"/>
</dbReference>
<evidence type="ECO:0000313" key="8">
    <source>
        <dbReference type="Proteomes" id="UP001224775"/>
    </source>
</evidence>
<dbReference type="GO" id="GO:0008253">
    <property type="term" value="F:5'-nucleotidase activity"/>
    <property type="evidence" value="ECO:0007669"/>
    <property type="project" value="TreeGrafter"/>
</dbReference>
<dbReference type="EMBL" id="JATAAI010000004">
    <property type="protein sequence ID" value="KAK1746540.1"/>
    <property type="molecule type" value="Genomic_DNA"/>
</dbReference>
<sequence>MTRTLFSLTAALVGSSSAFTQSPSFSNASFCNAPMTRTMQKNTLLPAGTDLTRRSFSSLSESSSSRSSSPRHSMLFAKEMSTYDIDTDENAEQSLADNPITNGANGQPSSPQTVNGDAGNVANRYSSVLESMDLNIPSLKELPSQRQISSNDVFCNRELRLDNIRAIGFDMDYTLAQYQQPNFDKLAFDGAKEKLVNSLGYPKEVLDFEYDHTYWVRGLIIDTARGNFLKIDRHKYVRMAYHGFSPISSNMRKQIYSKTFNKQPSFTEKGYVNMDTLFQHVDAHLFALLVEMKDFGEHEFLDERTYEEIYRQVRECVDLCHRDGVIKDEVARDPEKYLVLDDGLLPMLRQYRENGIKVFLLTNSYWEYTSTAMNYLYHEKKVDEETQKKNEWTELFDLVVVGACKPAYLKDPYLNLFRVEPEDGSLKNTDGLFEIEALGEGGAEKFLEMGKCFQGGNWNHLQAMLETTAGEEIIYVGDHLYADVLRSKRALGWRSCFIMPELPEEMRIFNSQVDLRKSIMQLRSLRDELGAYADTMRLEMTKASFSESRAMEKKIEQIEEDDGKIKEKLSEAHRQYHSAFHPRWGQMFVAGYQDSRFGYFVKNYACLYTSKATNLGLASAARAFRTSGELLPHDNMLSRPSTEFVDAEVE</sequence>
<comment type="similarity">
    <text evidence="1">Belongs to the 5'(3')-deoxyribonucleotidase family.</text>
</comment>
<dbReference type="AlphaFoldDB" id="A0AAD8YK24"/>
<reference evidence="7" key="1">
    <citation type="submission" date="2023-06" db="EMBL/GenBank/DDBJ databases">
        <title>Survivors Of The Sea: Transcriptome response of Skeletonema marinoi to long-term dormancy.</title>
        <authorList>
            <person name="Pinder M.I.M."/>
            <person name="Kourtchenko O."/>
            <person name="Robertson E.K."/>
            <person name="Larsson T."/>
            <person name="Maumus F."/>
            <person name="Osuna-Cruz C.M."/>
            <person name="Vancaester E."/>
            <person name="Stenow R."/>
            <person name="Vandepoele K."/>
            <person name="Ploug H."/>
            <person name="Bruchert V."/>
            <person name="Godhe A."/>
            <person name="Topel M."/>
        </authorList>
    </citation>
    <scope>NUCLEOTIDE SEQUENCE</scope>
    <source>
        <strain evidence="7">R05AC</strain>
    </source>
</reference>
<proteinExistence type="inferred from homology"/>
<evidence type="ECO:0000256" key="3">
    <source>
        <dbReference type="ARBA" id="ARBA00022801"/>
    </source>
</evidence>
<keyword evidence="6" id="KW-0732">Signal</keyword>
<dbReference type="GO" id="GO:0046872">
    <property type="term" value="F:metal ion binding"/>
    <property type="evidence" value="ECO:0007669"/>
    <property type="project" value="UniProtKB-KW"/>
</dbReference>
<dbReference type="EC" id="3.1.3.99" evidence="7"/>
<dbReference type="PANTHER" id="PTHR12103">
    <property type="entry name" value="5'-NUCLEOTIDASE DOMAIN-CONTAINING"/>
    <property type="match status" value="1"/>
</dbReference>
<protein>
    <submittedName>
        <fullName evidence="7">Cytosolic purine 5'-nucleotidase</fullName>
        <ecNumber evidence="7">3.1.3.99</ecNumber>
    </submittedName>
</protein>
<dbReference type="Proteomes" id="UP001224775">
    <property type="component" value="Unassembled WGS sequence"/>
</dbReference>
<dbReference type="InterPro" id="IPR036412">
    <property type="entry name" value="HAD-like_sf"/>
</dbReference>
<evidence type="ECO:0000256" key="5">
    <source>
        <dbReference type="SAM" id="MobiDB-lite"/>
    </source>
</evidence>
<dbReference type="InterPro" id="IPR023214">
    <property type="entry name" value="HAD_sf"/>
</dbReference>
<accession>A0AAD8YK24</accession>
<feature type="chain" id="PRO_5042115357" evidence="6">
    <location>
        <begin position="19"/>
        <end position="650"/>
    </location>
</feature>
<dbReference type="NCBIfam" id="TIGR02244">
    <property type="entry name" value="HAD-IG-Ncltidse"/>
    <property type="match status" value="1"/>
</dbReference>
<dbReference type="SUPFAM" id="SSF56784">
    <property type="entry name" value="HAD-like"/>
    <property type="match status" value="1"/>
</dbReference>
<comment type="caution">
    <text evidence="7">The sequence shown here is derived from an EMBL/GenBank/DDBJ whole genome shotgun (WGS) entry which is preliminary data.</text>
</comment>
<keyword evidence="3 7" id="KW-0378">Hydrolase</keyword>
<name>A0AAD8YK24_9STRA</name>
<organism evidence="7 8">
    <name type="scientific">Skeletonema marinoi</name>
    <dbReference type="NCBI Taxonomy" id="267567"/>
    <lineage>
        <taxon>Eukaryota</taxon>
        <taxon>Sar</taxon>
        <taxon>Stramenopiles</taxon>
        <taxon>Ochrophyta</taxon>
        <taxon>Bacillariophyta</taxon>
        <taxon>Coscinodiscophyceae</taxon>
        <taxon>Thalassiosirophycidae</taxon>
        <taxon>Thalassiosirales</taxon>
        <taxon>Skeletonemataceae</taxon>
        <taxon>Skeletonema</taxon>
        <taxon>Skeletonema marinoi-dohrnii complex</taxon>
    </lineage>
</organism>
<feature type="signal peptide" evidence="6">
    <location>
        <begin position="1"/>
        <end position="18"/>
    </location>
</feature>
<evidence type="ECO:0000313" key="7">
    <source>
        <dbReference type="EMBL" id="KAK1746540.1"/>
    </source>
</evidence>
<dbReference type="Gene3D" id="3.40.50.1000">
    <property type="entry name" value="HAD superfamily/HAD-like"/>
    <property type="match status" value="2"/>
</dbReference>
<keyword evidence="4" id="KW-0460">Magnesium</keyword>
<evidence type="ECO:0000256" key="1">
    <source>
        <dbReference type="ARBA" id="ARBA00009589"/>
    </source>
</evidence>
<keyword evidence="8" id="KW-1185">Reference proteome</keyword>
<dbReference type="PANTHER" id="PTHR12103:SF15">
    <property type="entry name" value="CYTOSOLIC PURINE 5'-NUCLEOTIDASE"/>
    <property type="match status" value="1"/>
</dbReference>
<feature type="region of interest" description="Disordered" evidence="5">
    <location>
        <begin position="95"/>
        <end position="120"/>
    </location>
</feature>
<feature type="compositionally biased region" description="Polar residues" evidence="5">
    <location>
        <begin position="95"/>
        <end position="115"/>
    </location>
</feature>
<keyword evidence="2" id="KW-0479">Metal-binding</keyword>
<evidence type="ECO:0000256" key="6">
    <source>
        <dbReference type="SAM" id="SignalP"/>
    </source>
</evidence>
<gene>
    <name evidence="7" type="ORF">QTG54_003147</name>
</gene>
<evidence type="ECO:0000256" key="2">
    <source>
        <dbReference type="ARBA" id="ARBA00022723"/>
    </source>
</evidence>